<dbReference type="SUPFAM" id="SSF52833">
    <property type="entry name" value="Thioredoxin-like"/>
    <property type="match status" value="1"/>
</dbReference>
<sequence length="137" mass="15244">MIAARMNRMLFASALSSAKMLPQLRCFASAADKLIYIKDDATYHELRKGDKPCIMNFSASWCRPCKMMAPMFAQLSATNDHVNFVKIDVDASPKLSNEEKITSVPTYKLYKADKLISQFAGADVNQLQIMIGQAKSA</sequence>
<dbReference type="GeneID" id="24920687"/>
<evidence type="ECO:0000256" key="1">
    <source>
        <dbReference type="ARBA" id="ARBA00023157"/>
    </source>
</evidence>
<dbReference type="EMBL" id="FN668661">
    <property type="protein sequence ID" value="CBK23782.2"/>
    <property type="molecule type" value="Genomic_DNA"/>
</dbReference>
<dbReference type="PRINTS" id="PR00421">
    <property type="entry name" value="THIOREDOXIN"/>
</dbReference>
<dbReference type="OMA" id="DIFRECK"/>
<proteinExistence type="predicted"/>
<organism evidence="3">
    <name type="scientific">Blastocystis hominis</name>
    <dbReference type="NCBI Taxonomy" id="12968"/>
    <lineage>
        <taxon>Eukaryota</taxon>
        <taxon>Sar</taxon>
        <taxon>Stramenopiles</taxon>
        <taxon>Bigyra</taxon>
        <taxon>Opalozoa</taxon>
        <taxon>Opalinata</taxon>
        <taxon>Blastocystidae</taxon>
        <taxon>Blastocystis</taxon>
    </lineage>
</organism>
<accession>D8M673</accession>
<protein>
    <submittedName>
        <fullName evidence="3">Thioredoxin</fullName>
    </submittedName>
</protein>
<dbReference type="RefSeq" id="XP_012897830.1">
    <property type="nucleotide sequence ID" value="XM_013042376.1"/>
</dbReference>
<evidence type="ECO:0000259" key="2">
    <source>
        <dbReference type="PROSITE" id="PS51352"/>
    </source>
</evidence>
<keyword evidence="1" id="KW-1015">Disulfide bond</keyword>
<dbReference type="PANTHER" id="PTHR46115">
    <property type="entry name" value="THIOREDOXIN-LIKE PROTEIN 1"/>
    <property type="match status" value="1"/>
</dbReference>
<dbReference type="PROSITE" id="PS51352">
    <property type="entry name" value="THIOREDOXIN_2"/>
    <property type="match status" value="1"/>
</dbReference>
<dbReference type="OrthoDB" id="2121326at2759"/>
<keyword evidence="4" id="KW-1185">Reference proteome</keyword>
<dbReference type="InterPro" id="IPR036249">
    <property type="entry name" value="Thioredoxin-like_sf"/>
</dbReference>
<feature type="domain" description="Thioredoxin" evidence="2">
    <location>
        <begin position="15"/>
        <end position="136"/>
    </location>
</feature>
<reference evidence="3" key="1">
    <citation type="submission" date="2010-02" db="EMBL/GenBank/DDBJ databases">
        <title>Sequencing and annotation of the Blastocystis hominis genome.</title>
        <authorList>
            <person name="Wincker P."/>
        </authorList>
    </citation>
    <scope>NUCLEOTIDE SEQUENCE</scope>
    <source>
        <strain evidence="3">Singapore isolate B</strain>
    </source>
</reference>
<name>D8M673_BLAHO</name>
<dbReference type="AlphaFoldDB" id="D8M673"/>
<dbReference type="Gene3D" id="3.40.30.10">
    <property type="entry name" value="Glutaredoxin"/>
    <property type="match status" value="1"/>
</dbReference>
<dbReference type="Proteomes" id="UP000008312">
    <property type="component" value="Unassembled WGS sequence"/>
</dbReference>
<dbReference type="CDD" id="cd02947">
    <property type="entry name" value="TRX_family"/>
    <property type="match status" value="1"/>
</dbReference>
<dbReference type="Pfam" id="PF00085">
    <property type="entry name" value="Thioredoxin"/>
    <property type="match status" value="1"/>
</dbReference>
<dbReference type="InterPro" id="IPR013766">
    <property type="entry name" value="Thioredoxin_domain"/>
</dbReference>
<dbReference type="InParanoid" id="D8M673"/>
<gene>
    <name evidence="3" type="ORF">GSBLH_T00003598001</name>
</gene>
<evidence type="ECO:0000313" key="3">
    <source>
        <dbReference type="EMBL" id="CBK23782.2"/>
    </source>
</evidence>
<evidence type="ECO:0000313" key="4">
    <source>
        <dbReference type="Proteomes" id="UP000008312"/>
    </source>
</evidence>